<evidence type="ECO:0000313" key="5">
    <source>
        <dbReference type="Proteomes" id="UP000054018"/>
    </source>
</evidence>
<protein>
    <recommendedName>
        <fullName evidence="6">Aminoacyl-tRNA hydrolase</fullName>
    </recommendedName>
</protein>
<dbReference type="PANTHER" id="PTHR17224:SF1">
    <property type="entry name" value="PEPTIDYL-TRNA HYDROLASE"/>
    <property type="match status" value="1"/>
</dbReference>
<name>A0A0C9YA36_9AGAM</name>
<accession>A0A0C9YA36</accession>
<dbReference type="GO" id="GO:0000049">
    <property type="term" value="F:tRNA binding"/>
    <property type="evidence" value="ECO:0007669"/>
    <property type="project" value="UniProtKB-KW"/>
</dbReference>
<reference evidence="5" key="2">
    <citation type="submission" date="2015-01" db="EMBL/GenBank/DDBJ databases">
        <title>Evolutionary Origins and Diversification of the Mycorrhizal Mutualists.</title>
        <authorList>
            <consortium name="DOE Joint Genome Institute"/>
            <consortium name="Mycorrhizal Genomics Consortium"/>
            <person name="Kohler A."/>
            <person name="Kuo A."/>
            <person name="Nagy L.G."/>
            <person name="Floudas D."/>
            <person name="Copeland A."/>
            <person name="Barry K.W."/>
            <person name="Cichocki N."/>
            <person name="Veneault-Fourrey C."/>
            <person name="LaButti K."/>
            <person name="Lindquist E.A."/>
            <person name="Lipzen A."/>
            <person name="Lundell T."/>
            <person name="Morin E."/>
            <person name="Murat C."/>
            <person name="Riley R."/>
            <person name="Ohm R."/>
            <person name="Sun H."/>
            <person name="Tunlid A."/>
            <person name="Henrissat B."/>
            <person name="Grigoriev I.V."/>
            <person name="Hibbett D.S."/>
            <person name="Martin F."/>
        </authorList>
    </citation>
    <scope>NUCLEOTIDE SEQUENCE [LARGE SCALE GENOMIC DNA]</scope>
    <source>
        <strain evidence="5">441</strain>
    </source>
</reference>
<keyword evidence="1" id="KW-0820">tRNA-binding</keyword>
<dbReference type="Pfam" id="PF01195">
    <property type="entry name" value="Pept_tRNA_hydro"/>
    <property type="match status" value="1"/>
</dbReference>
<sequence>MPPRLLVVGLGNLPHPNTRHSVGHVIVDVLAALFGIHRSINRSVGGFKGRSDVLLFSDDIVSLTLFKPKLLMNIAGPSVASALHSTVKLPASMVVVHNSLDHKVKVLSVKLEGSANGHNSVRSVIDALGANADFYRFRIGIGRDRAVDPANYVLPDMPLDGLLHWNGISLDRVCHELGRIALRNRTI</sequence>
<evidence type="ECO:0000256" key="2">
    <source>
        <dbReference type="ARBA" id="ARBA00022801"/>
    </source>
</evidence>
<organism evidence="4 5">
    <name type="scientific">Pisolithus microcarpus 441</name>
    <dbReference type="NCBI Taxonomy" id="765257"/>
    <lineage>
        <taxon>Eukaryota</taxon>
        <taxon>Fungi</taxon>
        <taxon>Dikarya</taxon>
        <taxon>Basidiomycota</taxon>
        <taxon>Agaricomycotina</taxon>
        <taxon>Agaricomycetes</taxon>
        <taxon>Agaricomycetidae</taxon>
        <taxon>Boletales</taxon>
        <taxon>Sclerodermatineae</taxon>
        <taxon>Pisolithaceae</taxon>
        <taxon>Pisolithus</taxon>
    </lineage>
</organism>
<dbReference type="InterPro" id="IPR036416">
    <property type="entry name" value="Pept_tRNA_hydro_sf"/>
</dbReference>
<keyword evidence="5" id="KW-1185">Reference proteome</keyword>
<gene>
    <name evidence="4" type="ORF">PISMIDRAFT_17765</name>
</gene>
<dbReference type="PANTHER" id="PTHR17224">
    <property type="entry name" value="PEPTIDYL-TRNA HYDROLASE"/>
    <property type="match status" value="1"/>
</dbReference>
<dbReference type="Proteomes" id="UP000054018">
    <property type="component" value="Unassembled WGS sequence"/>
</dbReference>
<dbReference type="GO" id="GO:0004045">
    <property type="term" value="F:peptidyl-tRNA hydrolase activity"/>
    <property type="evidence" value="ECO:0007669"/>
    <property type="project" value="InterPro"/>
</dbReference>
<reference evidence="4 5" key="1">
    <citation type="submission" date="2014-04" db="EMBL/GenBank/DDBJ databases">
        <authorList>
            <consortium name="DOE Joint Genome Institute"/>
            <person name="Kuo A."/>
            <person name="Kohler A."/>
            <person name="Costa M.D."/>
            <person name="Nagy L.G."/>
            <person name="Floudas D."/>
            <person name="Copeland A."/>
            <person name="Barry K.W."/>
            <person name="Cichocki N."/>
            <person name="Veneault-Fourrey C."/>
            <person name="LaButti K."/>
            <person name="Lindquist E.A."/>
            <person name="Lipzen A."/>
            <person name="Lundell T."/>
            <person name="Morin E."/>
            <person name="Murat C."/>
            <person name="Sun H."/>
            <person name="Tunlid A."/>
            <person name="Henrissat B."/>
            <person name="Grigoriev I.V."/>
            <person name="Hibbett D.S."/>
            <person name="Martin F."/>
            <person name="Nordberg H.P."/>
            <person name="Cantor M.N."/>
            <person name="Hua S.X."/>
        </authorList>
    </citation>
    <scope>NUCLEOTIDE SEQUENCE [LARGE SCALE GENOMIC DNA]</scope>
    <source>
        <strain evidence="4 5">441</strain>
    </source>
</reference>
<keyword evidence="3" id="KW-0694">RNA-binding</keyword>
<dbReference type="EMBL" id="KN833976">
    <property type="protein sequence ID" value="KIK13746.1"/>
    <property type="molecule type" value="Genomic_DNA"/>
</dbReference>
<dbReference type="AlphaFoldDB" id="A0A0C9YA36"/>
<dbReference type="HOGENOM" id="CLU_062456_2_3_1"/>
<dbReference type="InterPro" id="IPR001328">
    <property type="entry name" value="Pept_tRNA_hydro"/>
</dbReference>
<keyword evidence="2" id="KW-0378">Hydrolase</keyword>
<evidence type="ECO:0000313" key="4">
    <source>
        <dbReference type="EMBL" id="KIK13746.1"/>
    </source>
</evidence>
<evidence type="ECO:0000256" key="3">
    <source>
        <dbReference type="ARBA" id="ARBA00022884"/>
    </source>
</evidence>
<dbReference type="STRING" id="765257.A0A0C9YA36"/>
<proteinExistence type="predicted"/>
<dbReference type="Gene3D" id="3.40.50.1470">
    <property type="entry name" value="Peptidyl-tRNA hydrolase"/>
    <property type="match status" value="1"/>
</dbReference>
<dbReference type="OrthoDB" id="1711136at2759"/>
<evidence type="ECO:0000256" key="1">
    <source>
        <dbReference type="ARBA" id="ARBA00022555"/>
    </source>
</evidence>
<dbReference type="SUPFAM" id="SSF53178">
    <property type="entry name" value="Peptidyl-tRNA hydrolase-like"/>
    <property type="match status" value="1"/>
</dbReference>
<evidence type="ECO:0008006" key="6">
    <source>
        <dbReference type="Google" id="ProtNLM"/>
    </source>
</evidence>